<dbReference type="PANTHER" id="PTHR38140:SF5">
    <property type="entry name" value="KERATIN-ASSOCIATED PROTEIN 19-4-RELATED"/>
    <property type="match status" value="1"/>
</dbReference>
<evidence type="ECO:0000256" key="1">
    <source>
        <dbReference type="ARBA" id="ARBA00003327"/>
    </source>
</evidence>
<dbReference type="Pfam" id="PF11759">
    <property type="entry name" value="KRTAP"/>
    <property type="match status" value="1"/>
</dbReference>
<reference evidence="6 7" key="1">
    <citation type="submission" date="2016-06" db="EMBL/GenBank/DDBJ databases">
        <title>The Draft Genome Sequence and Annotation of the Desert Woodrat Neotoma lepida.</title>
        <authorList>
            <person name="Campbell M."/>
            <person name="Oakeson K.F."/>
            <person name="Yandell M."/>
            <person name="Halpert J.R."/>
            <person name="Dearing D."/>
        </authorList>
    </citation>
    <scope>NUCLEOTIDE SEQUENCE [LARGE SCALE GENOMIC DNA]</scope>
    <source>
        <strain evidence="6">417</strain>
        <tissue evidence="6">Liver</tissue>
    </source>
</reference>
<evidence type="ECO:0000256" key="4">
    <source>
        <dbReference type="ARBA" id="ARBA00022744"/>
    </source>
</evidence>
<accession>A0A1A6HA58</accession>
<sequence>LQTKPITPNTMSYYSGYYGGLGYGYGAYGCGCNSIRRLGYGCGYGGYGFGSGFGGYGYGSGYGGYGYGCCRPSCCGGYGFSSFY</sequence>
<dbReference type="EMBL" id="LZPO01043986">
    <property type="protein sequence ID" value="OBS75176.1"/>
    <property type="molecule type" value="Genomic_DNA"/>
</dbReference>
<feature type="non-terminal residue" evidence="6">
    <location>
        <position position="1"/>
    </location>
</feature>
<comment type="caution">
    <text evidence="6">The sequence shown here is derived from an EMBL/GenBank/DDBJ whole genome shotgun (WGS) entry which is preliminary data.</text>
</comment>
<gene>
    <name evidence="6" type="ORF">A6R68_14286</name>
</gene>
<organism evidence="6 7">
    <name type="scientific">Neotoma lepida</name>
    <name type="common">Desert woodrat</name>
    <dbReference type="NCBI Taxonomy" id="56216"/>
    <lineage>
        <taxon>Eukaryota</taxon>
        <taxon>Metazoa</taxon>
        <taxon>Chordata</taxon>
        <taxon>Craniata</taxon>
        <taxon>Vertebrata</taxon>
        <taxon>Euteleostomi</taxon>
        <taxon>Mammalia</taxon>
        <taxon>Eutheria</taxon>
        <taxon>Euarchontoglires</taxon>
        <taxon>Glires</taxon>
        <taxon>Rodentia</taxon>
        <taxon>Myomorpha</taxon>
        <taxon>Muroidea</taxon>
        <taxon>Cricetidae</taxon>
        <taxon>Neotominae</taxon>
        <taxon>Neotoma</taxon>
    </lineage>
</organism>
<evidence type="ECO:0000256" key="2">
    <source>
        <dbReference type="ARBA" id="ARBA00011662"/>
    </source>
</evidence>
<evidence type="ECO:0000256" key="3">
    <source>
        <dbReference type="ARBA" id="ARBA00022737"/>
    </source>
</evidence>
<comment type="function">
    <text evidence="1">In the hair cortex, hair keratin intermediate filaments are embedded in an interfilamentous matrix, consisting of hair keratin-associated proteins (KRTAP), which are essential for the formation of a rigid and resistant hair shaft through their extensive disulfide bond cross-linking with abundant cysteine residues of hair keratins. The matrix proteins include the high-sulfur and high-glycine-tyrosine keratins.</text>
</comment>
<dbReference type="Proteomes" id="UP000092124">
    <property type="component" value="Unassembled WGS sequence"/>
</dbReference>
<keyword evidence="3" id="KW-0677">Repeat</keyword>
<keyword evidence="7" id="KW-1185">Reference proteome</keyword>
<dbReference type="AlphaFoldDB" id="A0A1A6HA58"/>
<evidence type="ECO:0000313" key="6">
    <source>
        <dbReference type="EMBL" id="OBS75176.1"/>
    </source>
</evidence>
<keyword evidence="4" id="KW-0416">Keratin</keyword>
<protein>
    <submittedName>
        <fullName evidence="6">Uncharacterized protein</fullName>
    </submittedName>
</protein>
<dbReference type="InterPro" id="IPR021743">
    <property type="entry name" value="KRTAP_type8/19/20/21/22"/>
</dbReference>
<dbReference type="PANTHER" id="PTHR38140">
    <property type="entry name" value="KERATIN-ASSOCIATED PROTEIN 19-3-RELATED"/>
    <property type="match status" value="1"/>
</dbReference>
<comment type="similarity">
    <text evidence="5">Belongs to the KRTAP type 19 family.</text>
</comment>
<dbReference type="GO" id="GO:0005829">
    <property type="term" value="C:cytosol"/>
    <property type="evidence" value="ECO:0007669"/>
    <property type="project" value="UniProtKB-ARBA"/>
</dbReference>
<dbReference type="GO" id="GO:0005882">
    <property type="term" value="C:intermediate filament"/>
    <property type="evidence" value="ECO:0007669"/>
    <property type="project" value="UniProtKB-KW"/>
</dbReference>
<name>A0A1A6HA58_NEOLE</name>
<evidence type="ECO:0000256" key="5">
    <source>
        <dbReference type="ARBA" id="ARBA00038294"/>
    </source>
</evidence>
<dbReference type="InterPro" id="IPR051528">
    <property type="entry name" value="KRTAP_type_19"/>
</dbReference>
<proteinExistence type="inferred from homology"/>
<evidence type="ECO:0000313" key="7">
    <source>
        <dbReference type="Proteomes" id="UP000092124"/>
    </source>
</evidence>
<comment type="subunit">
    <text evidence="2">Interacts with hair keratins.</text>
</comment>